<protein>
    <submittedName>
        <fullName evidence="2">Uncharacterized protein</fullName>
    </submittedName>
</protein>
<comment type="caution">
    <text evidence="2">The sequence shown here is derived from an EMBL/GenBank/DDBJ whole genome shotgun (WGS) entry which is preliminary data.</text>
</comment>
<feature type="region of interest" description="Disordered" evidence="1">
    <location>
        <begin position="1"/>
        <end position="37"/>
    </location>
</feature>
<feature type="compositionally biased region" description="Low complexity" evidence="1">
    <location>
        <begin position="1"/>
        <end position="14"/>
    </location>
</feature>
<feature type="region of interest" description="Disordered" evidence="1">
    <location>
        <begin position="183"/>
        <end position="247"/>
    </location>
</feature>
<evidence type="ECO:0000256" key="1">
    <source>
        <dbReference type="SAM" id="MobiDB-lite"/>
    </source>
</evidence>
<evidence type="ECO:0000313" key="3">
    <source>
        <dbReference type="Proteomes" id="UP000283509"/>
    </source>
</evidence>
<keyword evidence="3" id="KW-1185">Reference proteome</keyword>
<organism evidence="2 3">
    <name type="scientific">Penaeus vannamei</name>
    <name type="common">Whiteleg shrimp</name>
    <name type="synonym">Litopenaeus vannamei</name>
    <dbReference type="NCBI Taxonomy" id="6689"/>
    <lineage>
        <taxon>Eukaryota</taxon>
        <taxon>Metazoa</taxon>
        <taxon>Ecdysozoa</taxon>
        <taxon>Arthropoda</taxon>
        <taxon>Crustacea</taxon>
        <taxon>Multicrustacea</taxon>
        <taxon>Malacostraca</taxon>
        <taxon>Eumalacostraca</taxon>
        <taxon>Eucarida</taxon>
        <taxon>Decapoda</taxon>
        <taxon>Dendrobranchiata</taxon>
        <taxon>Penaeoidea</taxon>
        <taxon>Penaeidae</taxon>
        <taxon>Penaeus</taxon>
    </lineage>
</organism>
<proteinExistence type="predicted"/>
<reference evidence="2 3" key="1">
    <citation type="submission" date="2018-04" db="EMBL/GenBank/DDBJ databases">
        <authorList>
            <person name="Zhang X."/>
            <person name="Yuan J."/>
            <person name="Li F."/>
            <person name="Xiang J."/>
        </authorList>
    </citation>
    <scope>NUCLEOTIDE SEQUENCE [LARGE SCALE GENOMIC DNA]</scope>
    <source>
        <tissue evidence="2">Muscle</tissue>
    </source>
</reference>
<gene>
    <name evidence="2" type="ORF">C7M84_022450</name>
</gene>
<dbReference type="Proteomes" id="UP000283509">
    <property type="component" value="Unassembled WGS sequence"/>
</dbReference>
<reference evidence="2 3" key="2">
    <citation type="submission" date="2019-01" db="EMBL/GenBank/DDBJ databases">
        <title>The decoding of complex shrimp genome reveals the adaptation for benthos swimmer, frequently molting mechanism and breeding impact on genome.</title>
        <authorList>
            <person name="Sun Y."/>
            <person name="Gao Y."/>
            <person name="Yu Y."/>
        </authorList>
    </citation>
    <scope>NUCLEOTIDE SEQUENCE [LARGE SCALE GENOMIC DNA]</scope>
    <source>
        <tissue evidence="2">Muscle</tissue>
    </source>
</reference>
<sequence>MSTTTTAMPTTNNNFHQQQQCTNTFPPTTAMYSTTNTSLTNNSNVSTFPTFPPQQCLPPQHNFHQQHNVYHQHFLHNNFNTKHQTTNIFHHQHQCPPPPTFTSSSRITPLRQAPTRPTISPRPPTGMTGAEVQTVGFNARALVAHAHQRQRSCSNKKTNNACGVSIRVNGECQVPQANHLTPTGDHLTPMTPPCTPPQEDPLSPQGEPVPAQGEIIPLCDLTLEMTPPLPRQHSRKRQGRQSHELYD</sequence>
<feature type="compositionally biased region" description="Polar residues" evidence="1">
    <location>
        <begin position="15"/>
        <end position="32"/>
    </location>
</feature>
<dbReference type="AlphaFoldDB" id="A0A3R7T0N6"/>
<name>A0A3R7T0N6_PENVA</name>
<dbReference type="OrthoDB" id="10289710at2759"/>
<feature type="compositionally biased region" description="Pro residues" evidence="1">
    <location>
        <begin position="190"/>
        <end position="199"/>
    </location>
</feature>
<dbReference type="EMBL" id="QCYY01000555">
    <property type="protein sequence ID" value="ROT84378.1"/>
    <property type="molecule type" value="Genomic_DNA"/>
</dbReference>
<feature type="region of interest" description="Disordered" evidence="1">
    <location>
        <begin position="89"/>
        <end position="129"/>
    </location>
</feature>
<accession>A0A3R7T0N6</accession>
<evidence type="ECO:0000313" key="2">
    <source>
        <dbReference type="EMBL" id="ROT84378.1"/>
    </source>
</evidence>